<keyword evidence="2" id="KW-0964">Secreted</keyword>
<evidence type="ECO:0008006" key="7">
    <source>
        <dbReference type="Google" id="ProtNLM"/>
    </source>
</evidence>
<comment type="caution">
    <text evidence="5">The sequence shown here is derived from an EMBL/GenBank/DDBJ whole genome shotgun (WGS) entry which is preliminary data.</text>
</comment>
<dbReference type="Proteomes" id="UP001328107">
    <property type="component" value="Unassembled WGS sequence"/>
</dbReference>
<accession>A0AAN4ZC64</accession>
<dbReference type="GO" id="GO:0005576">
    <property type="term" value="C:extracellular region"/>
    <property type="evidence" value="ECO:0007669"/>
    <property type="project" value="UniProtKB-SubCell"/>
</dbReference>
<dbReference type="InterPro" id="IPR019791">
    <property type="entry name" value="Haem_peroxidase_animal"/>
</dbReference>
<evidence type="ECO:0000256" key="1">
    <source>
        <dbReference type="ARBA" id="ARBA00004613"/>
    </source>
</evidence>
<dbReference type="AlphaFoldDB" id="A0AAN4ZC64"/>
<protein>
    <recommendedName>
        <fullName evidence="7">Peroxidase</fullName>
    </recommendedName>
</protein>
<dbReference type="Gene3D" id="1.10.640.10">
    <property type="entry name" value="Haem peroxidase domain superfamily, animal type"/>
    <property type="match status" value="1"/>
</dbReference>
<reference evidence="6" key="1">
    <citation type="submission" date="2022-10" db="EMBL/GenBank/DDBJ databases">
        <title>Genome assembly of Pristionchus species.</title>
        <authorList>
            <person name="Yoshida K."/>
            <person name="Sommer R.J."/>
        </authorList>
    </citation>
    <scope>NUCLEOTIDE SEQUENCE [LARGE SCALE GENOMIC DNA]</scope>
    <source>
        <strain evidence="6">RS5460</strain>
    </source>
</reference>
<dbReference type="GO" id="GO:0006979">
    <property type="term" value="P:response to oxidative stress"/>
    <property type="evidence" value="ECO:0007669"/>
    <property type="project" value="InterPro"/>
</dbReference>
<evidence type="ECO:0000313" key="5">
    <source>
        <dbReference type="EMBL" id="GMR38468.1"/>
    </source>
</evidence>
<evidence type="ECO:0000256" key="4">
    <source>
        <dbReference type="ARBA" id="ARBA00023180"/>
    </source>
</evidence>
<keyword evidence="6" id="KW-1185">Reference proteome</keyword>
<dbReference type="GO" id="GO:0020037">
    <property type="term" value="F:heme binding"/>
    <property type="evidence" value="ECO:0007669"/>
    <property type="project" value="InterPro"/>
</dbReference>
<keyword evidence="4" id="KW-0325">Glycoprotein</keyword>
<keyword evidence="3" id="KW-0575">Peroxidase</keyword>
<dbReference type="EMBL" id="BTRK01000002">
    <property type="protein sequence ID" value="GMR38468.1"/>
    <property type="molecule type" value="Genomic_DNA"/>
</dbReference>
<dbReference type="PRINTS" id="PR00457">
    <property type="entry name" value="ANPEROXIDASE"/>
</dbReference>
<dbReference type="GO" id="GO:0004601">
    <property type="term" value="F:peroxidase activity"/>
    <property type="evidence" value="ECO:0007669"/>
    <property type="project" value="UniProtKB-KW"/>
</dbReference>
<dbReference type="PANTHER" id="PTHR11475">
    <property type="entry name" value="OXIDASE/PEROXIDASE"/>
    <property type="match status" value="1"/>
</dbReference>
<dbReference type="SUPFAM" id="SSF48113">
    <property type="entry name" value="Heme-dependent peroxidases"/>
    <property type="match status" value="1"/>
</dbReference>
<comment type="subcellular location">
    <subcellularLocation>
        <location evidence="1">Secreted</location>
    </subcellularLocation>
</comment>
<dbReference type="InterPro" id="IPR010255">
    <property type="entry name" value="Haem_peroxidase_sf"/>
</dbReference>
<proteinExistence type="predicted"/>
<keyword evidence="3" id="KW-0560">Oxidoreductase</keyword>
<evidence type="ECO:0000313" key="6">
    <source>
        <dbReference type="Proteomes" id="UP001328107"/>
    </source>
</evidence>
<dbReference type="PROSITE" id="PS50292">
    <property type="entry name" value="PEROXIDASE_3"/>
    <property type="match status" value="1"/>
</dbReference>
<name>A0AAN4ZC64_9BILA</name>
<dbReference type="Pfam" id="PF03098">
    <property type="entry name" value="An_peroxidase"/>
    <property type="match status" value="1"/>
</dbReference>
<organism evidence="5 6">
    <name type="scientific">Pristionchus mayeri</name>
    <dbReference type="NCBI Taxonomy" id="1317129"/>
    <lineage>
        <taxon>Eukaryota</taxon>
        <taxon>Metazoa</taxon>
        <taxon>Ecdysozoa</taxon>
        <taxon>Nematoda</taxon>
        <taxon>Chromadorea</taxon>
        <taxon>Rhabditida</taxon>
        <taxon>Rhabditina</taxon>
        <taxon>Diplogasteromorpha</taxon>
        <taxon>Diplogasteroidea</taxon>
        <taxon>Neodiplogasteridae</taxon>
        <taxon>Pristionchus</taxon>
    </lineage>
</organism>
<evidence type="ECO:0000256" key="2">
    <source>
        <dbReference type="ARBA" id="ARBA00022525"/>
    </source>
</evidence>
<evidence type="ECO:0000256" key="3">
    <source>
        <dbReference type="ARBA" id="ARBA00022559"/>
    </source>
</evidence>
<dbReference type="PANTHER" id="PTHR11475:SF4">
    <property type="entry name" value="CHORION PEROXIDASE"/>
    <property type="match status" value="1"/>
</dbReference>
<gene>
    <name evidence="5" type="ORF">PMAYCL1PPCAC_08663</name>
</gene>
<dbReference type="InterPro" id="IPR037120">
    <property type="entry name" value="Haem_peroxidase_sf_animal"/>
</dbReference>
<sequence>MLGSAMHPIRRFMGAPKYDDGFNSVRRRSANGGVLPSTRAISNKIFAEASIPPFDPKYNHFLMQFGQWIAHDIISTPLATGPTGALLDCTKCESEEITANCAPIEVPEDDSFFPAKTVDGKKACIRLTRAINGQQGLGPRQQINQNSHFLDLSQVYGSTDCVAKSLRTLQDGMMKVHTAQGYTLPPQATNSSNCQSAPTYPCFSAGDARSSLHPGLIPMHTLYLRQHNKWAGQIKVLNPLWNDEKIYQETRRLMIALYQSHIYSEYLSKIIGQQKMQQFALNPSGRSNTYDPRINPSVSVEFCSGAFRFGQSQARKDVPRRTNQNVSIGATIDLGQHIFYTDPIYDKTATVSSMMQGMVNCPGMAVDRQFSFPMRNEMFSKRGQKASGVDLPAFNVQRGREKGIQPYNEVRVSLPSMHSRRIWIRQPLI</sequence>